<accession>A0A916ZA11</accession>
<dbReference type="NCBIfam" id="NF047436">
    <property type="entry name" value="LA_2272_repeat"/>
    <property type="match status" value="1"/>
</dbReference>
<feature type="chain" id="PRO_5037586741" description="Carboxypeptidase-like regulatory domain-containing protein" evidence="1">
    <location>
        <begin position="19"/>
        <end position="661"/>
    </location>
</feature>
<reference evidence="2" key="1">
    <citation type="journal article" date="2014" name="Int. J. Syst. Evol. Microbiol.">
        <title>Complete genome sequence of Corynebacterium casei LMG S-19264T (=DSM 44701T), isolated from a smear-ripened cheese.</title>
        <authorList>
            <consortium name="US DOE Joint Genome Institute (JGI-PGF)"/>
            <person name="Walter F."/>
            <person name="Albersmeier A."/>
            <person name="Kalinowski J."/>
            <person name="Ruckert C."/>
        </authorList>
    </citation>
    <scope>NUCLEOTIDE SEQUENCE</scope>
    <source>
        <strain evidence="2">CGMCC 1.15958</strain>
    </source>
</reference>
<feature type="signal peptide" evidence="1">
    <location>
        <begin position="1"/>
        <end position="18"/>
    </location>
</feature>
<dbReference type="AlphaFoldDB" id="A0A916ZA11"/>
<evidence type="ECO:0000313" key="2">
    <source>
        <dbReference type="EMBL" id="GGD83242.1"/>
    </source>
</evidence>
<dbReference type="Proteomes" id="UP000609064">
    <property type="component" value="Unassembled WGS sequence"/>
</dbReference>
<dbReference type="InterPro" id="IPR008969">
    <property type="entry name" value="CarboxyPept-like_regulatory"/>
</dbReference>
<dbReference type="EMBL" id="BMKK01000023">
    <property type="protein sequence ID" value="GGD83242.1"/>
    <property type="molecule type" value="Genomic_DNA"/>
</dbReference>
<proteinExistence type="predicted"/>
<protein>
    <recommendedName>
        <fullName evidence="4">Carboxypeptidase-like regulatory domain-containing protein</fullName>
    </recommendedName>
</protein>
<dbReference type="SUPFAM" id="SSF49464">
    <property type="entry name" value="Carboxypeptidase regulatory domain-like"/>
    <property type="match status" value="1"/>
</dbReference>
<dbReference type="InterPro" id="IPR058093">
    <property type="entry name" value="LA_2272-like"/>
</dbReference>
<dbReference type="RefSeq" id="WP_188771485.1">
    <property type="nucleotide sequence ID" value="NZ_BMKK01000023.1"/>
</dbReference>
<keyword evidence="1" id="KW-0732">Signal</keyword>
<name>A0A916ZA11_9BACT</name>
<evidence type="ECO:0000313" key="3">
    <source>
        <dbReference type="Proteomes" id="UP000609064"/>
    </source>
</evidence>
<keyword evidence="3" id="KW-1185">Reference proteome</keyword>
<evidence type="ECO:0000256" key="1">
    <source>
        <dbReference type="SAM" id="SignalP"/>
    </source>
</evidence>
<gene>
    <name evidence="2" type="ORF">GCM10011514_54090</name>
</gene>
<comment type="caution">
    <text evidence="2">The sequence shown here is derived from an EMBL/GenBank/DDBJ whole genome shotgun (WGS) entry which is preliminary data.</text>
</comment>
<evidence type="ECO:0008006" key="4">
    <source>
        <dbReference type="Google" id="ProtNLM"/>
    </source>
</evidence>
<organism evidence="2 3">
    <name type="scientific">Emticicia aquatilis</name>
    <dbReference type="NCBI Taxonomy" id="1537369"/>
    <lineage>
        <taxon>Bacteria</taxon>
        <taxon>Pseudomonadati</taxon>
        <taxon>Bacteroidota</taxon>
        <taxon>Cytophagia</taxon>
        <taxon>Cytophagales</taxon>
        <taxon>Leadbetterellaceae</taxon>
        <taxon>Emticicia</taxon>
    </lineage>
</organism>
<sequence>MKKLLTFFLLLSITQVFAQNRPPLERIISIKISNERLDNALKSIASAGNFSFSYNPDEFSVEKRVSISAQNQAVREILSDIFGNTATFKNRNNYIILKKASEEPQKDFFVMGYVSDGETGLKIEKASIYEPVTLASAVSNQYGYYRLKIPKELNNVNLLVRKQNYQDERILIRSKQDKILNIKLLATPKLPKVDTIARLISFKIDSLPNKKLDSLPVIQPVITKIEPIETKDSIIIEIPKIDYQEYWNTAKQQLQITQRRLTDWFITTKQNIHLDNIRDTIYRPAQISFLPFIGTNHYLSGNVINNVSVNIIGGYSLGVRSLEIGGFFNAVRGKVYGIQAAGFANLVGQDVKGVQMAGFGSINGRNFYGVQASGFGNLNGGSTGGIQMAGFGNASLKNFSGIQAAGFGNFVLQDAHASIQVAGAANATIGNSSGLQISGTANFVGKDFKGIQIAGTANFVGGAMSGLQISLFNFAQKAKSGYQIGLFNFAKESENSIPIGLLSFAGKGGYRRLELGADEVNWFNLTFKTGVKRFYNILTAGYNFGMTDKPDFSLGYGLGTAWKLNRTFWLNFDVVSSHIQQNGNYWNVRQHSKASLGLEIHATRHIALFVSPTLNFLASKDEGIDLGKLNNWKISEKQGYYFGERATLTSWVGIQGGIRIF</sequence>
<reference evidence="2" key="2">
    <citation type="submission" date="2020-09" db="EMBL/GenBank/DDBJ databases">
        <authorList>
            <person name="Sun Q."/>
            <person name="Zhou Y."/>
        </authorList>
    </citation>
    <scope>NUCLEOTIDE SEQUENCE</scope>
    <source>
        <strain evidence="2">CGMCC 1.15958</strain>
    </source>
</reference>